<dbReference type="EMBL" id="CP109888">
    <property type="protein sequence ID" value="WCF29567.1"/>
    <property type="molecule type" value="Genomic_DNA"/>
</dbReference>
<name>A0AAJ5R4J7_XYLFS</name>
<dbReference type="PROSITE" id="PS51257">
    <property type="entry name" value="PROKAR_LIPOPROTEIN"/>
    <property type="match status" value="1"/>
</dbReference>
<dbReference type="Proteomes" id="UP001211513">
    <property type="component" value="Plasmid pXF-P1.CFBP8073"/>
</dbReference>
<evidence type="ECO:0000256" key="1">
    <source>
        <dbReference type="SAM" id="MobiDB-lite"/>
    </source>
</evidence>
<evidence type="ECO:0000313" key="2">
    <source>
        <dbReference type="EMBL" id="WCF29567.1"/>
    </source>
</evidence>
<geneLocation type="plasmid" evidence="2 3">
    <name>pXF-P1.CFBP8073</name>
</geneLocation>
<protein>
    <submittedName>
        <fullName evidence="2">Conjugal transfer protein</fullName>
    </submittedName>
</protein>
<evidence type="ECO:0000313" key="3">
    <source>
        <dbReference type="Proteomes" id="UP001211513"/>
    </source>
</evidence>
<keyword evidence="2" id="KW-0614">Plasmid</keyword>
<dbReference type="AlphaFoldDB" id="A0AAJ5R4J7"/>
<feature type="region of interest" description="Disordered" evidence="1">
    <location>
        <begin position="37"/>
        <end position="63"/>
    </location>
</feature>
<accession>A0AAJ5R4J7</accession>
<organism evidence="2 3">
    <name type="scientific">Xylella fastidiosa subsp. fastidiosa</name>
    <dbReference type="NCBI Taxonomy" id="644356"/>
    <lineage>
        <taxon>Bacteria</taxon>
        <taxon>Pseudomonadati</taxon>
        <taxon>Pseudomonadota</taxon>
        <taxon>Gammaproteobacteria</taxon>
        <taxon>Lysobacterales</taxon>
        <taxon>Lysobacteraceae</taxon>
        <taxon>Xylella</taxon>
    </lineage>
</organism>
<dbReference type="RefSeq" id="WP_081046886.1">
    <property type="nucleotide sequence ID" value="NZ_CP109888.1"/>
</dbReference>
<reference evidence="2" key="2">
    <citation type="submission" date="2022-10" db="EMBL/GenBank/DDBJ databases">
        <authorList>
            <person name="Landa B."/>
            <person name="Arias-Giraldo L.F."/>
            <person name="Roman-Ecija M."/>
            <person name="Velasco-Amo M.P."/>
            <person name="De La Fuente L."/>
            <person name="Marco-Noales E."/>
            <person name="Moralejo E."/>
        </authorList>
    </citation>
    <scope>NUCLEOTIDE SEQUENCE</scope>
    <source>
        <strain evidence="2">CFBP8073</strain>
        <plasmid evidence="2">pXF-P1.CFBP8073</plasmid>
    </source>
</reference>
<proteinExistence type="predicted"/>
<reference evidence="2" key="1">
    <citation type="journal article" date="2022" name="Phytopathology">
        <title>Complete circularized genome resources of seven strains of Xylella fastidiosa subsp. fastidiosa using hybrid assembly reveals unknown plasmids.</title>
        <authorList>
            <person name="Velasco-Amo M.D.P."/>
            <person name="Arias-Giraldo L.F.F."/>
            <person name="Ecija M.R."/>
            <person name="De La Fuente L."/>
            <person name="Marco-Noales E."/>
            <person name="Moralejo E."/>
            <person name="Navas-Cort J.A."/>
            <person name="Landa B.B."/>
        </authorList>
    </citation>
    <scope>NUCLEOTIDE SEQUENCE</scope>
    <source>
        <strain evidence="2">CFBP8073</strain>
    </source>
</reference>
<gene>
    <name evidence="2" type="ORF">OK117_12270</name>
</gene>
<sequence length="63" mass="6788">MRYTFGIVTVYLLAGCAGSPPKPPEVKGEYRPINRVEAPASAGRNPVNSLNALGGNLNEKQFR</sequence>